<evidence type="ECO:0000256" key="2">
    <source>
        <dbReference type="ARBA" id="ARBA00034247"/>
    </source>
</evidence>
<comment type="catalytic activity">
    <reaction evidence="2">
        <text>2 GTP = 3',3'-c-di-GMP + 2 diphosphate</text>
        <dbReference type="Rhea" id="RHEA:24898"/>
        <dbReference type="ChEBI" id="CHEBI:33019"/>
        <dbReference type="ChEBI" id="CHEBI:37565"/>
        <dbReference type="ChEBI" id="CHEBI:58805"/>
        <dbReference type="EC" id="2.7.7.65"/>
    </reaction>
</comment>
<evidence type="ECO:0000313" key="7">
    <source>
        <dbReference type="Proteomes" id="UP000241771"/>
    </source>
</evidence>
<dbReference type="OrthoDB" id="9812260at2"/>
<sequence length="419" mass="47589">MQPVSFSIFRHASLRFGLPIFLAVSLLIGFLPFIQEWELAYKKAMALQPYILFALVILLSQSFSQGRTSLAAIAMQIAYSLADNFLSDPLPDNFMTLGYWLLAALLPLNLLQIQLQPDRRLLSRHGSGFIAFLLLQLSWSCLVVYHFQSSDFKWLTHSLLFNLQAWSPLPIILIVLSVMTIAYQARLVLKRNHSHDQALFVCSLFAFISFILIDIPYVTSSAFSLAGLLILLNLISNSHEQAYIDQLTGISGRRALETELKHLGRTYTIAMLDIDHFKQFNDKYGHDTGDDVLRLVASLMSEVDGGAEVFRYGGEEFTILFKGREQRECMASLESLRRRVETYPLVLRHYSDRPRSDTEGKNSRNQPSHHERQQVQVTISIGVADSYLEPKPERVMKTADKALYHAKATGRNRISNKTS</sequence>
<dbReference type="AlphaFoldDB" id="A0A2T3P0B4"/>
<evidence type="ECO:0000259" key="5">
    <source>
        <dbReference type="PROSITE" id="PS50887"/>
    </source>
</evidence>
<feature type="transmembrane region" description="Helical" evidence="4">
    <location>
        <begin position="165"/>
        <end position="185"/>
    </location>
</feature>
<keyword evidence="4" id="KW-0812">Transmembrane</keyword>
<dbReference type="InterPro" id="IPR043128">
    <property type="entry name" value="Rev_trsase/Diguanyl_cyclase"/>
</dbReference>
<keyword evidence="4" id="KW-0472">Membrane</keyword>
<comment type="caution">
    <text evidence="6">The sequence shown here is derived from an EMBL/GenBank/DDBJ whole genome shotgun (WGS) entry which is preliminary data.</text>
</comment>
<name>A0A2T3P0B4_9GAMM</name>
<feature type="transmembrane region" description="Helical" evidence="4">
    <location>
        <begin position="12"/>
        <end position="34"/>
    </location>
</feature>
<protein>
    <recommendedName>
        <fullName evidence="1">diguanylate cyclase</fullName>
        <ecNumber evidence="1">2.7.7.65</ecNumber>
    </recommendedName>
</protein>
<proteinExistence type="predicted"/>
<dbReference type="SUPFAM" id="SSF55073">
    <property type="entry name" value="Nucleotide cyclase"/>
    <property type="match status" value="1"/>
</dbReference>
<dbReference type="Proteomes" id="UP000241771">
    <property type="component" value="Unassembled WGS sequence"/>
</dbReference>
<feature type="compositionally biased region" description="Basic and acidic residues" evidence="3">
    <location>
        <begin position="349"/>
        <end position="373"/>
    </location>
</feature>
<dbReference type="GO" id="GO:0005886">
    <property type="term" value="C:plasma membrane"/>
    <property type="evidence" value="ECO:0007669"/>
    <property type="project" value="TreeGrafter"/>
</dbReference>
<reference evidence="6 7" key="1">
    <citation type="submission" date="2018-01" db="EMBL/GenBank/DDBJ databases">
        <title>Whole genome sequencing of Histamine producing bacteria.</title>
        <authorList>
            <person name="Butler K."/>
        </authorList>
    </citation>
    <scope>NUCLEOTIDE SEQUENCE [LARGE SCALE GENOMIC DNA]</scope>
    <source>
        <strain evidence="6 7">DSM 100436</strain>
    </source>
</reference>
<evidence type="ECO:0000256" key="3">
    <source>
        <dbReference type="SAM" id="MobiDB-lite"/>
    </source>
</evidence>
<evidence type="ECO:0000256" key="1">
    <source>
        <dbReference type="ARBA" id="ARBA00012528"/>
    </source>
</evidence>
<keyword evidence="7" id="KW-1185">Reference proteome</keyword>
<feature type="transmembrane region" description="Helical" evidence="4">
    <location>
        <begin position="94"/>
        <end position="115"/>
    </location>
</feature>
<dbReference type="GO" id="GO:0043709">
    <property type="term" value="P:cell adhesion involved in single-species biofilm formation"/>
    <property type="evidence" value="ECO:0007669"/>
    <property type="project" value="TreeGrafter"/>
</dbReference>
<keyword evidence="4" id="KW-1133">Transmembrane helix</keyword>
<dbReference type="NCBIfam" id="TIGR00254">
    <property type="entry name" value="GGDEF"/>
    <property type="match status" value="1"/>
</dbReference>
<dbReference type="PROSITE" id="PS50887">
    <property type="entry name" value="GGDEF"/>
    <property type="match status" value="1"/>
</dbReference>
<evidence type="ECO:0000256" key="4">
    <source>
        <dbReference type="SAM" id="Phobius"/>
    </source>
</evidence>
<dbReference type="PANTHER" id="PTHR45138:SF9">
    <property type="entry name" value="DIGUANYLATE CYCLASE DGCM-RELATED"/>
    <property type="match status" value="1"/>
</dbReference>
<dbReference type="InterPro" id="IPR029787">
    <property type="entry name" value="Nucleotide_cyclase"/>
</dbReference>
<feature type="transmembrane region" description="Helical" evidence="4">
    <location>
        <begin position="197"/>
        <end position="213"/>
    </location>
</feature>
<dbReference type="GO" id="GO:1902201">
    <property type="term" value="P:negative regulation of bacterial-type flagellum-dependent cell motility"/>
    <property type="evidence" value="ECO:0007669"/>
    <property type="project" value="TreeGrafter"/>
</dbReference>
<dbReference type="InterPro" id="IPR050469">
    <property type="entry name" value="Diguanylate_Cyclase"/>
</dbReference>
<dbReference type="RefSeq" id="WP_036821964.1">
    <property type="nucleotide sequence ID" value="NZ_PYMA01000001.1"/>
</dbReference>
<dbReference type="Pfam" id="PF00990">
    <property type="entry name" value="GGDEF"/>
    <property type="match status" value="2"/>
</dbReference>
<feature type="transmembrane region" description="Helical" evidence="4">
    <location>
        <begin position="127"/>
        <end position="145"/>
    </location>
</feature>
<dbReference type="CDD" id="cd01949">
    <property type="entry name" value="GGDEF"/>
    <property type="match status" value="1"/>
</dbReference>
<dbReference type="InterPro" id="IPR000160">
    <property type="entry name" value="GGDEF_dom"/>
</dbReference>
<dbReference type="Gene3D" id="3.30.70.270">
    <property type="match status" value="1"/>
</dbReference>
<organism evidence="6 7">
    <name type="scientific">Photobacterium sanctipauli</name>
    <dbReference type="NCBI Taxonomy" id="1342794"/>
    <lineage>
        <taxon>Bacteria</taxon>
        <taxon>Pseudomonadati</taxon>
        <taxon>Pseudomonadota</taxon>
        <taxon>Gammaproteobacteria</taxon>
        <taxon>Vibrionales</taxon>
        <taxon>Vibrionaceae</taxon>
        <taxon>Photobacterium</taxon>
    </lineage>
</organism>
<feature type="region of interest" description="Disordered" evidence="3">
    <location>
        <begin position="348"/>
        <end position="375"/>
    </location>
</feature>
<evidence type="ECO:0000313" key="6">
    <source>
        <dbReference type="EMBL" id="PSW21922.1"/>
    </source>
</evidence>
<accession>A0A2T3P0B4</accession>
<dbReference type="GO" id="GO:0052621">
    <property type="term" value="F:diguanylate cyclase activity"/>
    <property type="evidence" value="ECO:0007669"/>
    <property type="project" value="UniProtKB-EC"/>
</dbReference>
<dbReference type="EC" id="2.7.7.65" evidence="1"/>
<dbReference type="SMART" id="SM00267">
    <property type="entry name" value="GGDEF"/>
    <property type="match status" value="1"/>
</dbReference>
<feature type="domain" description="GGDEF" evidence="5">
    <location>
        <begin position="265"/>
        <end position="419"/>
    </location>
</feature>
<gene>
    <name evidence="6" type="ORF">C9I98_01260</name>
</gene>
<dbReference type="PANTHER" id="PTHR45138">
    <property type="entry name" value="REGULATORY COMPONENTS OF SENSORY TRANSDUCTION SYSTEM"/>
    <property type="match status" value="1"/>
</dbReference>
<dbReference type="EMBL" id="PYMA01000001">
    <property type="protein sequence ID" value="PSW21922.1"/>
    <property type="molecule type" value="Genomic_DNA"/>
</dbReference>